<proteinExistence type="predicted"/>
<evidence type="ECO:0000313" key="1">
    <source>
        <dbReference type="EMBL" id="GJC88077.1"/>
    </source>
</evidence>
<sequence>MDHNAVAKWPVEYEIVDADRCKLYLQITGSTNFLSTGTRPGITYATSRLCEANSRPASRDSIPVLVDRAAVLYTPTCKNTLNSHTAKN</sequence>
<keyword evidence="2" id="KW-1185">Reference proteome</keyword>
<evidence type="ECO:0000313" key="2">
    <source>
        <dbReference type="Proteomes" id="UP001055172"/>
    </source>
</evidence>
<reference evidence="1 2" key="1">
    <citation type="submission" date="2021-07" db="EMBL/GenBank/DDBJ databases">
        <title>Genome data of Colletotrichum spaethianum.</title>
        <authorList>
            <person name="Utami Y.D."/>
            <person name="Hiruma K."/>
        </authorList>
    </citation>
    <scope>NUCLEOTIDE SEQUENCE [LARGE SCALE GENOMIC DNA]</scope>
    <source>
        <strain evidence="1 2">MAFF 242679</strain>
    </source>
</reference>
<comment type="caution">
    <text evidence="1">The sequence shown here is derived from an EMBL/GenBank/DDBJ whole genome shotgun (WGS) entry which is preliminary data.</text>
</comment>
<gene>
    <name evidence="1" type="ORF">ColLi_10915</name>
</gene>
<dbReference type="AlphaFoldDB" id="A0AA37LXB7"/>
<name>A0AA37LXB7_9PEZI</name>
<organism evidence="1 2">
    <name type="scientific">Colletotrichum liriopes</name>
    <dbReference type="NCBI Taxonomy" id="708192"/>
    <lineage>
        <taxon>Eukaryota</taxon>
        <taxon>Fungi</taxon>
        <taxon>Dikarya</taxon>
        <taxon>Ascomycota</taxon>
        <taxon>Pezizomycotina</taxon>
        <taxon>Sordariomycetes</taxon>
        <taxon>Hypocreomycetidae</taxon>
        <taxon>Glomerellales</taxon>
        <taxon>Glomerellaceae</taxon>
        <taxon>Colletotrichum</taxon>
        <taxon>Colletotrichum spaethianum species complex</taxon>
    </lineage>
</organism>
<dbReference type="Proteomes" id="UP001055172">
    <property type="component" value="Unassembled WGS sequence"/>
</dbReference>
<protein>
    <submittedName>
        <fullName evidence="1">Uncharacterized protein</fullName>
    </submittedName>
</protein>
<dbReference type="EMBL" id="BPPX01000030">
    <property type="protein sequence ID" value="GJC88077.1"/>
    <property type="molecule type" value="Genomic_DNA"/>
</dbReference>
<accession>A0AA37LXB7</accession>